<dbReference type="PANTHER" id="PTHR11860:SF87">
    <property type="entry name" value="CMRF35-LIKE MOLECULE 8"/>
    <property type="match status" value="1"/>
</dbReference>
<protein>
    <submittedName>
        <fullName evidence="5">CMRF35-like molecule 1</fullName>
    </submittedName>
</protein>
<evidence type="ECO:0000256" key="3">
    <source>
        <dbReference type="ARBA" id="ARBA00023136"/>
    </source>
</evidence>
<dbReference type="InterPro" id="IPR013106">
    <property type="entry name" value="Ig_V-set"/>
</dbReference>
<evidence type="ECO:0000313" key="5">
    <source>
        <dbReference type="EMBL" id="KFO85465.1"/>
    </source>
</evidence>
<dbReference type="Proteomes" id="UP000054064">
    <property type="component" value="Unassembled WGS sequence"/>
</dbReference>
<dbReference type="EMBL" id="KL507871">
    <property type="protein sequence ID" value="KFO85465.1"/>
    <property type="molecule type" value="Genomic_DNA"/>
</dbReference>
<organism evidence="5 6">
    <name type="scientific">Buceros rhinoceros silvestris</name>
    <dbReference type="NCBI Taxonomy" id="175836"/>
    <lineage>
        <taxon>Eukaryota</taxon>
        <taxon>Metazoa</taxon>
        <taxon>Chordata</taxon>
        <taxon>Craniata</taxon>
        <taxon>Vertebrata</taxon>
        <taxon>Euteleostomi</taxon>
        <taxon>Archelosauria</taxon>
        <taxon>Archosauria</taxon>
        <taxon>Dinosauria</taxon>
        <taxon>Saurischia</taxon>
        <taxon>Theropoda</taxon>
        <taxon>Coelurosauria</taxon>
        <taxon>Aves</taxon>
        <taxon>Neognathae</taxon>
        <taxon>Neoaves</taxon>
        <taxon>Telluraves</taxon>
        <taxon>Coraciimorphae</taxon>
        <taxon>Bucerotiformes</taxon>
        <taxon>Bucerotidae</taxon>
        <taxon>Buceros</taxon>
    </lineage>
</organism>
<sequence>GGWAVTGPTQVTAKLGGSLVLSFSYKPGYELRYKYWCRPGFLWFCSTYIIQTNSSEVTVTQGRVSIRDNHTAHSFTVVLDGVTPVDEGWYACGMRRTLWFRPQHFTKVM</sequence>
<evidence type="ECO:0000256" key="2">
    <source>
        <dbReference type="ARBA" id="ARBA00022692"/>
    </source>
</evidence>
<feature type="non-terminal residue" evidence="5">
    <location>
        <position position="1"/>
    </location>
</feature>
<dbReference type="PANTHER" id="PTHR11860">
    <property type="entry name" value="POLYMERIC-IMMUNOGLOBULIN RECEPTOR"/>
    <property type="match status" value="1"/>
</dbReference>
<evidence type="ECO:0000259" key="4">
    <source>
        <dbReference type="Pfam" id="PF07686"/>
    </source>
</evidence>
<accession>A0A091GSU4</accession>
<dbReference type="Gene3D" id="2.60.40.10">
    <property type="entry name" value="Immunoglobulins"/>
    <property type="match status" value="1"/>
</dbReference>
<dbReference type="InterPro" id="IPR050671">
    <property type="entry name" value="CD300_family_receptors"/>
</dbReference>
<dbReference type="Pfam" id="PF07686">
    <property type="entry name" value="V-set"/>
    <property type="match status" value="1"/>
</dbReference>
<name>A0A091GSU4_BUCRH</name>
<dbReference type="InterPro" id="IPR013783">
    <property type="entry name" value="Ig-like_fold"/>
</dbReference>
<dbReference type="AlphaFoldDB" id="A0A091GSU4"/>
<dbReference type="GO" id="GO:0004888">
    <property type="term" value="F:transmembrane signaling receptor activity"/>
    <property type="evidence" value="ECO:0007669"/>
    <property type="project" value="TreeGrafter"/>
</dbReference>
<keyword evidence="2" id="KW-0812">Transmembrane</keyword>
<keyword evidence="6" id="KW-1185">Reference proteome</keyword>
<feature type="domain" description="Immunoglobulin V-set" evidence="4">
    <location>
        <begin position="7"/>
        <end position="97"/>
    </location>
</feature>
<dbReference type="SUPFAM" id="SSF48726">
    <property type="entry name" value="Immunoglobulin"/>
    <property type="match status" value="1"/>
</dbReference>
<evidence type="ECO:0000313" key="6">
    <source>
        <dbReference type="Proteomes" id="UP000054064"/>
    </source>
</evidence>
<reference evidence="5 6" key="1">
    <citation type="submission" date="2014-04" db="EMBL/GenBank/DDBJ databases">
        <title>Genome evolution of avian class.</title>
        <authorList>
            <person name="Zhang G."/>
            <person name="Li C."/>
        </authorList>
    </citation>
    <scope>NUCLEOTIDE SEQUENCE [LARGE SCALE GENOMIC DNA]</scope>
    <source>
        <strain evidence="5">BGI_N320</strain>
    </source>
</reference>
<dbReference type="InterPro" id="IPR036179">
    <property type="entry name" value="Ig-like_dom_sf"/>
</dbReference>
<gene>
    <name evidence="5" type="ORF">N320_07071</name>
</gene>
<comment type="subcellular location">
    <subcellularLocation>
        <location evidence="1">Membrane</location>
    </subcellularLocation>
</comment>
<keyword evidence="3" id="KW-0472">Membrane</keyword>
<proteinExistence type="predicted"/>
<feature type="non-terminal residue" evidence="5">
    <location>
        <position position="109"/>
    </location>
</feature>
<dbReference type="GO" id="GO:0005886">
    <property type="term" value="C:plasma membrane"/>
    <property type="evidence" value="ECO:0007669"/>
    <property type="project" value="TreeGrafter"/>
</dbReference>
<evidence type="ECO:0000256" key="1">
    <source>
        <dbReference type="ARBA" id="ARBA00004370"/>
    </source>
</evidence>